<accession>A0A133V7A9</accession>
<reference evidence="1 2" key="1">
    <citation type="journal article" date="2016" name="Sci. Rep.">
        <title>Metabolic traits of an uncultured archaeal lineage -MSBL1- from brine pools of the Red Sea.</title>
        <authorList>
            <person name="Mwirichia R."/>
            <person name="Alam I."/>
            <person name="Rashid M."/>
            <person name="Vinu M."/>
            <person name="Ba-Alawi W."/>
            <person name="Anthony Kamau A."/>
            <person name="Kamanda Ngugi D."/>
            <person name="Goker M."/>
            <person name="Klenk H.P."/>
            <person name="Bajic V."/>
            <person name="Stingl U."/>
        </authorList>
    </citation>
    <scope>NUCLEOTIDE SEQUENCE [LARGE SCALE GENOMIC DNA]</scope>
    <source>
        <strain evidence="1">SCGC-AAA261F19</strain>
    </source>
</reference>
<organism evidence="1 2">
    <name type="scientific">candidate division MSBL1 archaeon SCGC-AAA261F19</name>
    <dbReference type="NCBI Taxonomy" id="1698275"/>
    <lineage>
        <taxon>Archaea</taxon>
        <taxon>Methanobacteriati</taxon>
        <taxon>Methanobacteriota</taxon>
        <taxon>candidate division MSBL1</taxon>
    </lineage>
</organism>
<gene>
    <name evidence="1" type="ORF">AKJ45_03595</name>
</gene>
<comment type="caution">
    <text evidence="1">The sequence shown here is derived from an EMBL/GenBank/DDBJ whole genome shotgun (WGS) entry which is preliminary data.</text>
</comment>
<dbReference type="Proteomes" id="UP000070565">
    <property type="component" value="Unassembled WGS sequence"/>
</dbReference>
<evidence type="ECO:0000313" key="2">
    <source>
        <dbReference type="Proteomes" id="UP000070565"/>
    </source>
</evidence>
<proteinExistence type="predicted"/>
<dbReference type="EMBL" id="LHXZ01000065">
    <property type="protein sequence ID" value="KXB02296.1"/>
    <property type="molecule type" value="Genomic_DNA"/>
</dbReference>
<sequence>MGPSAVHLVPRSVGGLAANEVLPKEKEGKGKKTATVATARKLLTVIYHMLKQREKIRLEG</sequence>
<evidence type="ECO:0000313" key="1">
    <source>
        <dbReference type="EMBL" id="KXB02296.1"/>
    </source>
</evidence>
<protein>
    <submittedName>
        <fullName evidence="1">Uncharacterized protein</fullName>
    </submittedName>
</protein>
<name>A0A133V7A9_9EURY</name>
<keyword evidence="2" id="KW-1185">Reference proteome</keyword>
<dbReference type="AlphaFoldDB" id="A0A133V7A9"/>